<organism evidence="1 2">
    <name type="scientific">Choristoneura fumiferana</name>
    <name type="common">Spruce budworm moth</name>
    <name type="synonym">Archips fumiferana</name>
    <dbReference type="NCBI Taxonomy" id="7141"/>
    <lineage>
        <taxon>Eukaryota</taxon>
        <taxon>Metazoa</taxon>
        <taxon>Ecdysozoa</taxon>
        <taxon>Arthropoda</taxon>
        <taxon>Hexapoda</taxon>
        <taxon>Insecta</taxon>
        <taxon>Pterygota</taxon>
        <taxon>Neoptera</taxon>
        <taxon>Endopterygota</taxon>
        <taxon>Lepidoptera</taxon>
        <taxon>Glossata</taxon>
        <taxon>Ditrysia</taxon>
        <taxon>Tortricoidea</taxon>
        <taxon>Tortricidae</taxon>
        <taxon>Tortricinae</taxon>
        <taxon>Choristoneura</taxon>
    </lineage>
</organism>
<comment type="caution">
    <text evidence="1">The sequence shown here is derived from an EMBL/GenBank/DDBJ whole genome shotgun (WGS) entry which is preliminary data.</text>
</comment>
<gene>
    <name evidence="1" type="ORF">MSG28_011056</name>
</gene>
<dbReference type="EMBL" id="CM046118">
    <property type="protein sequence ID" value="KAI8438618.1"/>
    <property type="molecule type" value="Genomic_DNA"/>
</dbReference>
<sequence>MAGTPKPGKKTYAPIDKNANVAFINMEGGGIRPAPRPGVPTAAPASQPAPTKAPSQPAPTLAPKPTPTTQAPKPAQPAHPTTFKPGPVVTPPRPISPIQIKPVPVNPVPAANPITTPGPGNVKDLVNFYNSQGKASPIRPHSYSQAVKQG</sequence>
<accession>A0ACC0KQ14</accession>
<evidence type="ECO:0000313" key="2">
    <source>
        <dbReference type="Proteomes" id="UP001064048"/>
    </source>
</evidence>
<evidence type="ECO:0000313" key="1">
    <source>
        <dbReference type="EMBL" id="KAI8438618.1"/>
    </source>
</evidence>
<protein>
    <submittedName>
        <fullName evidence="1">Uncharacterized protein</fullName>
    </submittedName>
</protein>
<reference evidence="1 2" key="1">
    <citation type="journal article" date="2022" name="Genome Biol. Evol.">
        <title>The Spruce Budworm Genome: Reconstructing the Evolutionary History of Antifreeze Proteins.</title>
        <authorList>
            <person name="Beliveau C."/>
            <person name="Gagne P."/>
            <person name="Picq S."/>
            <person name="Vernygora O."/>
            <person name="Keeling C.I."/>
            <person name="Pinkney K."/>
            <person name="Doucet D."/>
            <person name="Wen F."/>
            <person name="Johnston J.S."/>
            <person name="Maaroufi H."/>
            <person name="Boyle B."/>
            <person name="Laroche J."/>
            <person name="Dewar K."/>
            <person name="Juretic N."/>
            <person name="Blackburn G."/>
            <person name="Nisole A."/>
            <person name="Brunet B."/>
            <person name="Brandao M."/>
            <person name="Lumley L."/>
            <person name="Duan J."/>
            <person name="Quan G."/>
            <person name="Lucarotti C.J."/>
            <person name="Roe A.D."/>
            <person name="Sperling F.A.H."/>
            <person name="Levesque R.C."/>
            <person name="Cusson M."/>
        </authorList>
    </citation>
    <scope>NUCLEOTIDE SEQUENCE [LARGE SCALE GENOMIC DNA]</scope>
    <source>
        <strain evidence="1">Glfc:IPQL:Cfum</strain>
    </source>
</reference>
<dbReference type="Proteomes" id="UP001064048">
    <property type="component" value="Chromosome 18"/>
</dbReference>
<keyword evidence="2" id="KW-1185">Reference proteome</keyword>
<name>A0ACC0KQ14_CHOFU</name>
<proteinExistence type="predicted"/>